<name>A0A7V2WU11_LEUMU</name>
<sequence length="268" mass="30177">MTTKLTYTKKGLLEGEPLLVLHGWGMNSSVWQMVADDLERNFQVMWLDLPGHGDNHQVCANNLDEMIALILPLLAQPTHVMGWSLGGLVAQGIVRQRPDLIKRVVMIASTPKFAQTALWQNAMPQAVLATFSKGVLNDTQGTIKRFIALQFMGIKGSKVIQRELRQAVLANLPDDDALQVGLTLLQQQDFRNLQMTQEQLWILGAKDRLIPVTIEDDLRILYPNAQIERMESAGHAPFMTHPQQFMELVLDFLAVPRQKETKTNHKAP</sequence>
<evidence type="ECO:0000313" key="2">
    <source>
        <dbReference type="EMBL" id="HFC91309.1"/>
    </source>
</evidence>
<proteinExistence type="predicted"/>
<dbReference type="PANTHER" id="PTHR43194">
    <property type="entry name" value="HYDROLASE ALPHA/BETA FOLD FAMILY"/>
    <property type="match status" value="1"/>
</dbReference>
<dbReference type="EMBL" id="DRMS01000026">
    <property type="protein sequence ID" value="HFC91309.1"/>
    <property type="molecule type" value="Genomic_DNA"/>
</dbReference>
<feature type="domain" description="AB hydrolase-1" evidence="1">
    <location>
        <begin position="17"/>
        <end position="242"/>
    </location>
</feature>
<dbReference type="Pfam" id="PF00561">
    <property type="entry name" value="Abhydrolase_1"/>
    <property type="match status" value="1"/>
</dbReference>
<dbReference type="PANTHER" id="PTHR43194:SF5">
    <property type="entry name" value="PIMELOYL-[ACYL-CARRIER PROTEIN] METHYL ESTER ESTERASE"/>
    <property type="match status" value="1"/>
</dbReference>
<dbReference type="GO" id="GO:0016787">
    <property type="term" value="F:hydrolase activity"/>
    <property type="evidence" value="ECO:0007669"/>
    <property type="project" value="UniProtKB-KW"/>
</dbReference>
<dbReference type="AlphaFoldDB" id="A0A7V2WU11"/>
<dbReference type="Proteomes" id="UP000885750">
    <property type="component" value="Unassembled WGS sequence"/>
</dbReference>
<gene>
    <name evidence="2" type="ORF">ENJ51_00705</name>
</gene>
<evidence type="ECO:0000259" key="1">
    <source>
        <dbReference type="Pfam" id="PF00561"/>
    </source>
</evidence>
<dbReference type="InterPro" id="IPR000073">
    <property type="entry name" value="AB_hydrolase_1"/>
</dbReference>
<dbReference type="SUPFAM" id="SSF53474">
    <property type="entry name" value="alpha/beta-Hydrolases"/>
    <property type="match status" value="1"/>
</dbReference>
<comment type="caution">
    <text evidence="2">The sequence shown here is derived from an EMBL/GenBank/DDBJ whole genome shotgun (WGS) entry which is preliminary data.</text>
</comment>
<organism evidence="2">
    <name type="scientific">Leucothrix mucor</name>
    <dbReference type="NCBI Taxonomy" id="45248"/>
    <lineage>
        <taxon>Bacteria</taxon>
        <taxon>Pseudomonadati</taxon>
        <taxon>Pseudomonadota</taxon>
        <taxon>Gammaproteobacteria</taxon>
        <taxon>Thiotrichales</taxon>
        <taxon>Thiotrichaceae</taxon>
        <taxon>Leucothrix</taxon>
    </lineage>
</organism>
<keyword evidence="2" id="KW-0378">Hydrolase</keyword>
<protein>
    <submittedName>
        <fullName evidence="2">Alpha/beta fold hydrolase</fullName>
    </submittedName>
</protein>
<dbReference type="InterPro" id="IPR050228">
    <property type="entry name" value="Carboxylesterase_BioH"/>
</dbReference>
<dbReference type="Gene3D" id="3.40.50.1820">
    <property type="entry name" value="alpha/beta hydrolase"/>
    <property type="match status" value="1"/>
</dbReference>
<dbReference type="InterPro" id="IPR029058">
    <property type="entry name" value="AB_hydrolase_fold"/>
</dbReference>
<reference evidence="2" key="1">
    <citation type="journal article" date="2020" name="mSystems">
        <title>Genome- and Community-Level Interaction Insights into Carbon Utilization and Element Cycling Functions of Hydrothermarchaeota in Hydrothermal Sediment.</title>
        <authorList>
            <person name="Zhou Z."/>
            <person name="Liu Y."/>
            <person name="Xu W."/>
            <person name="Pan J."/>
            <person name="Luo Z.H."/>
            <person name="Li M."/>
        </authorList>
    </citation>
    <scope>NUCLEOTIDE SEQUENCE [LARGE SCALE GENOMIC DNA]</scope>
    <source>
        <strain evidence="2">HyVt-493</strain>
    </source>
</reference>
<accession>A0A7V2WU11</accession>